<dbReference type="SUPFAM" id="SSF52833">
    <property type="entry name" value="Thioredoxin-like"/>
    <property type="match status" value="1"/>
</dbReference>
<dbReference type="SUPFAM" id="SSF54236">
    <property type="entry name" value="Ubiquitin-like"/>
    <property type="match status" value="2"/>
</dbReference>
<dbReference type="InterPro" id="IPR033043">
    <property type="entry name" value="FAF1-like_UBX"/>
</dbReference>
<dbReference type="PROSITE" id="PS50033">
    <property type="entry name" value="UBX"/>
    <property type="match status" value="1"/>
</dbReference>
<dbReference type="GeneID" id="106810752"/>
<protein>
    <submittedName>
        <fullName evidence="4">FAS-associated factor 1-like</fullName>
    </submittedName>
</protein>
<evidence type="ECO:0000259" key="1">
    <source>
        <dbReference type="PROSITE" id="PS50033"/>
    </source>
</evidence>
<dbReference type="Gene3D" id="1.10.8.10">
    <property type="entry name" value="DNA helicase RuvA subunit, C-terminal domain"/>
    <property type="match status" value="1"/>
</dbReference>
<dbReference type="SMART" id="SM00594">
    <property type="entry name" value="UAS"/>
    <property type="match status" value="1"/>
</dbReference>
<dbReference type="InterPro" id="IPR001012">
    <property type="entry name" value="UBX_dom"/>
</dbReference>
<sequence>MAENREEILANFQACTGIEDIGLAIYHLDEANWNLMSAIGHVMPEGSQTFPSEHVQVAPQLEAMQPDVQVMVEAMQPDVQVMVEAVQPDIEVEHIVPAPLAPPLLETLHGPVNFMPTAGPSWTPEQRMLEFTVELRERRVPIVLLDTETVGTIKKILSEQLGVPVDKMNLQGWKRKVADNTVLATLNLPKETQLYCLVPCDYDIPEKTVNLNGEDPEILERLSRDFRLNINDGDTNKQYHLTYPGSKTILEVKTGYYTLTNLTVSKQVWQGWPDESDNNMTLAGSGISFPCHNFTVTRSKAAAEKAQARKQVEVDLTMSDDSETEDFQDATDSFPLEDDMFIAEPVCSRRVQPLIPEEVDDDTEALQSFCREFEARYGEYHPVFFIGSLDDAIREACQVPAKDRKPLAVYIHHDASVLSNVFCAERLCAEAVVHYLSAHFTTWAWDISCESNRTKYGYQASFPEEPDTDCTEPTSIISRLRYATAMSTIERRFLANNPLQVILNWVASKGYPLETYKVLQSWPRRDVTELNAQQSLQELKLYPQEMLTLEER</sequence>
<dbReference type="Proteomes" id="UP000695022">
    <property type="component" value="Unplaced"/>
</dbReference>
<dbReference type="PROSITE" id="PS50053">
    <property type="entry name" value="UBIQUITIN_2"/>
    <property type="match status" value="1"/>
</dbReference>
<dbReference type="Pfam" id="PF21021">
    <property type="entry name" value="FAF1"/>
    <property type="match status" value="1"/>
</dbReference>
<dbReference type="InterPro" id="IPR050730">
    <property type="entry name" value="UBX_domain-protein"/>
</dbReference>
<dbReference type="Gene3D" id="3.40.30.10">
    <property type="entry name" value="Glutaredoxin"/>
    <property type="match status" value="1"/>
</dbReference>
<dbReference type="InterPro" id="IPR049483">
    <property type="entry name" value="FAF1_2-like_UAS"/>
</dbReference>
<dbReference type="InterPro" id="IPR000626">
    <property type="entry name" value="Ubiquitin-like_dom"/>
</dbReference>
<dbReference type="CDD" id="cd14413">
    <property type="entry name" value="UBA_FAF1"/>
    <property type="match status" value="1"/>
</dbReference>
<dbReference type="CDD" id="cd17129">
    <property type="entry name" value="Ubl1_FAF1"/>
    <property type="match status" value="1"/>
</dbReference>
<feature type="domain" description="UBX" evidence="1">
    <location>
        <begin position="487"/>
        <end position="549"/>
    </location>
</feature>
<dbReference type="SMART" id="SM00166">
    <property type="entry name" value="UBX"/>
    <property type="match status" value="1"/>
</dbReference>
<organism evidence="3 4">
    <name type="scientific">Priapulus caudatus</name>
    <name type="common">Priapulid worm</name>
    <dbReference type="NCBI Taxonomy" id="37621"/>
    <lineage>
        <taxon>Eukaryota</taxon>
        <taxon>Metazoa</taxon>
        <taxon>Ecdysozoa</taxon>
        <taxon>Scalidophora</taxon>
        <taxon>Priapulida</taxon>
        <taxon>Priapulimorpha</taxon>
        <taxon>Priapulimorphida</taxon>
        <taxon>Priapulidae</taxon>
        <taxon>Priapulus</taxon>
    </lineage>
</organism>
<dbReference type="PANTHER" id="PTHR23322:SF96">
    <property type="entry name" value="FAS-ASSOCIATED FACTOR 1"/>
    <property type="match status" value="1"/>
</dbReference>
<dbReference type="Pfam" id="PF14555">
    <property type="entry name" value="UBA_4"/>
    <property type="match status" value="1"/>
</dbReference>
<feature type="domain" description="Ubiquitin-like" evidence="2">
    <location>
        <begin position="129"/>
        <end position="195"/>
    </location>
</feature>
<gene>
    <name evidence="4" type="primary">LOC106810752</name>
</gene>
<keyword evidence="3" id="KW-1185">Reference proteome</keyword>
<accession>A0ABM1EBW1</accession>
<dbReference type="CDD" id="cd01771">
    <property type="entry name" value="UBX_UBXN3A"/>
    <property type="match status" value="1"/>
</dbReference>
<dbReference type="InterPro" id="IPR029071">
    <property type="entry name" value="Ubiquitin-like_domsf"/>
</dbReference>
<dbReference type="InterPro" id="IPR044541">
    <property type="entry name" value="FAF1_UBA"/>
</dbReference>
<dbReference type="PANTHER" id="PTHR23322">
    <property type="entry name" value="FAS-ASSOCIATED PROTEIN"/>
    <property type="match status" value="1"/>
</dbReference>
<name>A0ABM1EBW1_PRICU</name>
<reference evidence="4" key="1">
    <citation type="submission" date="2025-08" db="UniProtKB">
        <authorList>
            <consortium name="RefSeq"/>
        </authorList>
    </citation>
    <scope>IDENTIFICATION</scope>
</reference>
<evidence type="ECO:0000259" key="2">
    <source>
        <dbReference type="PROSITE" id="PS50053"/>
    </source>
</evidence>
<evidence type="ECO:0000313" key="3">
    <source>
        <dbReference type="Proteomes" id="UP000695022"/>
    </source>
</evidence>
<dbReference type="Pfam" id="PF00789">
    <property type="entry name" value="UBX"/>
    <property type="match status" value="1"/>
</dbReference>
<dbReference type="RefSeq" id="XP_014669682.1">
    <property type="nucleotide sequence ID" value="XM_014814196.1"/>
</dbReference>
<dbReference type="InterPro" id="IPR036249">
    <property type="entry name" value="Thioredoxin-like_sf"/>
</dbReference>
<dbReference type="InterPro" id="IPR006577">
    <property type="entry name" value="UAS"/>
</dbReference>
<proteinExistence type="predicted"/>
<dbReference type="Gene3D" id="3.10.20.90">
    <property type="entry name" value="Phosphatidylinositol 3-kinase Catalytic Subunit, Chain A, domain 1"/>
    <property type="match status" value="2"/>
</dbReference>
<evidence type="ECO:0000313" key="4">
    <source>
        <dbReference type="RefSeq" id="XP_014669682.1"/>
    </source>
</evidence>